<evidence type="ECO:0000256" key="7">
    <source>
        <dbReference type="ARBA" id="ARBA00022729"/>
    </source>
</evidence>
<keyword evidence="5 14" id="KW-0121">Carboxypeptidase</keyword>
<dbReference type="InterPro" id="IPR037167">
    <property type="entry name" value="Peptidase_S11_C_sf"/>
</dbReference>
<dbReference type="InterPro" id="IPR018044">
    <property type="entry name" value="Peptidase_S11"/>
</dbReference>
<comment type="function">
    <text evidence="1">Removes C-terminal D-alanyl residues from sugar-peptide cell wall precursors.</text>
</comment>
<dbReference type="EC" id="3.4.16.4" evidence="4"/>
<dbReference type="GO" id="GO:0071555">
    <property type="term" value="P:cell wall organization"/>
    <property type="evidence" value="ECO:0007669"/>
    <property type="project" value="UniProtKB-KW"/>
</dbReference>
<evidence type="ECO:0000256" key="3">
    <source>
        <dbReference type="ARBA" id="ARBA00007164"/>
    </source>
</evidence>
<comment type="pathway">
    <text evidence="2">Cell wall biogenesis; peptidoglycan biosynthesis.</text>
</comment>
<dbReference type="InterPro" id="IPR001967">
    <property type="entry name" value="Peptidase_S11_N"/>
</dbReference>
<evidence type="ECO:0000259" key="13">
    <source>
        <dbReference type="SMART" id="SM00936"/>
    </source>
</evidence>
<keyword evidence="8 14" id="KW-0378">Hydrolase</keyword>
<keyword evidence="11" id="KW-0961">Cell wall biogenesis/degradation</keyword>
<evidence type="ECO:0000256" key="8">
    <source>
        <dbReference type="ARBA" id="ARBA00022801"/>
    </source>
</evidence>
<dbReference type="InterPro" id="IPR012907">
    <property type="entry name" value="Peptidase_S11_C"/>
</dbReference>
<organism evidence="14">
    <name type="scientific">hydrothermal vent metagenome</name>
    <dbReference type="NCBI Taxonomy" id="652676"/>
    <lineage>
        <taxon>unclassified sequences</taxon>
        <taxon>metagenomes</taxon>
        <taxon>ecological metagenomes</taxon>
    </lineage>
</organism>
<comment type="similarity">
    <text evidence="3">Belongs to the peptidase S11 family.</text>
</comment>
<dbReference type="GO" id="GO:0008360">
    <property type="term" value="P:regulation of cell shape"/>
    <property type="evidence" value="ECO:0007669"/>
    <property type="project" value="UniProtKB-KW"/>
</dbReference>
<gene>
    <name evidence="14" type="ORF">MNBD_ALPHA12-253</name>
</gene>
<proteinExistence type="inferred from homology"/>
<evidence type="ECO:0000256" key="5">
    <source>
        <dbReference type="ARBA" id="ARBA00022645"/>
    </source>
</evidence>
<keyword evidence="10" id="KW-0573">Peptidoglycan synthesis</keyword>
<dbReference type="PANTHER" id="PTHR21581:SF6">
    <property type="entry name" value="TRAFFICKING PROTEIN PARTICLE COMPLEX SUBUNIT 12"/>
    <property type="match status" value="1"/>
</dbReference>
<keyword evidence="9" id="KW-0133">Cell shape</keyword>
<dbReference type="InterPro" id="IPR012338">
    <property type="entry name" value="Beta-lactam/transpept-like"/>
</dbReference>
<protein>
    <recommendedName>
        <fullName evidence="4">serine-type D-Ala-D-Ala carboxypeptidase</fullName>
        <ecNumber evidence="4">3.4.16.4</ecNumber>
    </recommendedName>
</protein>
<evidence type="ECO:0000256" key="10">
    <source>
        <dbReference type="ARBA" id="ARBA00022984"/>
    </source>
</evidence>
<dbReference type="Pfam" id="PF07943">
    <property type="entry name" value="PBP5_C"/>
    <property type="match status" value="1"/>
</dbReference>
<dbReference type="Gene3D" id="2.60.410.10">
    <property type="entry name" value="D-Ala-D-Ala carboxypeptidase, C-terminal domain"/>
    <property type="match status" value="1"/>
</dbReference>
<dbReference type="GO" id="GO:0009252">
    <property type="term" value="P:peptidoglycan biosynthetic process"/>
    <property type="evidence" value="ECO:0007669"/>
    <property type="project" value="UniProtKB-UniPathway"/>
</dbReference>
<evidence type="ECO:0000256" key="9">
    <source>
        <dbReference type="ARBA" id="ARBA00022960"/>
    </source>
</evidence>
<dbReference type="InterPro" id="IPR015956">
    <property type="entry name" value="Peniciliin-bd_prot_C_sf"/>
</dbReference>
<evidence type="ECO:0000256" key="1">
    <source>
        <dbReference type="ARBA" id="ARBA00003217"/>
    </source>
</evidence>
<evidence type="ECO:0000256" key="2">
    <source>
        <dbReference type="ARBA" id="ARBA00004752"/>
    </source>
</evidence>
<dbReference type="SUPFAM" id="SSF56601">
    <property type="entry name" value="beta-lactamase/transpeptidase-like"/>
    <property type="match status" value="1"/>
</dbReference>
<dbReference type="Gene3D" id="3.40.710.10">
    <property type="entry name" value="DD-peptidase/beta-lactamase superfamily"/>
    <property type="match status" value="1"/>
</dbReference>
<dbReference type="PANTHER" id="PTHR21581">
    <property type="entry name" value="D-ALANYL-D-ALANINE CARBOXYPEPTIDASE"/>
    <property type="match status" value="1"/>
</dbReference>
<feature type="domain" description="Peptidase S11 D-Ala-D-Ala carboxypeptidase A C-terminal" evidence="13">
    <location>
        <begin position="275"/>
        <end position="365"/>
    </location>
</feature>
<dbReference type="EMBL" id="UOEO01000141">
    <property type="protein sequence ID" value="VAW20464.1"/>
    <property type="molecule type" value="Genomic_DNA"/>
</dbReference>
<dbReference type="GO" id="GO:0006508">
    <property type="term" value="P:proteolysis"/>
    <property type="evidence" value="ECO:0007669"/>
    <property type="project" value="UniProtKB-KW"/>
</dbReference>
<evidence type="ECO:0000256" key="12">
    <source>
        <dbReference type="ARBA" id="ARBA00034000"/>
    </source>
</evidence>
<dbReference type="GO" id="GO:0009002">
    <property type="term" value="F:serine-type D-Ala-D-Ala carboxypeptidase activity"/>
    <property type="evidence" value="ECO:0007669"/>
    <property type="project" value="UniProtKB-EC"/>
</dbReference>
<evidence type="ECO:0000256" key="6">
    <source>
        <dbReference type="ARBA" id="ARBA00022670"/>
    </source>
</evidence>
<accession>A0A3B0UJQ3</accession>
<dbReference type="SUPFAM" id="SSF69189">
    <property type="entry name" value="Penicillin-binding protein associated domain"/>
    <property type="match status" value="1"/>
</dbReference>
<dbReference type="SMART" id="SM00936">
    <property type="entry name" value="PBP5_C"/>
    <property type="match status" value="1"/>
</dbReference>
<sequence length="384" mass="42069">MRFIKILLAVFGAWALLSVAAYAQLDFSTKARFAILMDYQSGTVLFQKNADKPMEPASMAKLMTLAVVFDQIALGRLTLDDEFFISETAWREGGASSGGSTMFAKLGSKISVENLIKSVIIQSGNDASIALAEGIAGTEGTFTLMMNDLAQQIGLTSSNFSNATGLPDPNLYTTARDLALLARYIIKTYPQYYPIFSEPSFTWNRIKQNNRNLLLNDRIGVDGMKTGHTVSAGYGIVISTTMGGRRLIAVLHGLETMRQRAEEARKLITWGTRAFERVEAFKDGAIVGYANVYGGEEPNVALVAEGDLNLYLPRGGRRCLSARIVYQSPIRPPVVRGDKIAQLRVYCDERLIQSAPLFAAQSVEEGSLVRKSIDALKQLALGWL</sequence>
<comment type="catalytic activity">
    <reaction evidence="12">
        <text>Preferential cleavage: (Ac)2-L-Lys-D-Ala-|-D-Ala. Also transpeptidation of peptidyl-alanyl moieties that are N-acyl substituents of D-alanine.</text>
        <dbReference type="EC" id="3.4.16.4"/>
    </reaction>
</comment>
<evidence type="ECO:0000256" key="11">
    <source>
        <dbReference type="ARBA" id="ARBA00023316"/>
    </source>
</evidence>
<keyword evidence="7" id="KW-0732">Signal</keyword>
<evidence type="ECO:0000313" key="14">
    <source>
        <dbReference type="EMBL" id="VAW20464.1"/>
    </source>
</evidence>
<reference evidence="14" key="1">
    <citation type="submission" date="2018-06" db="EMBL/GenBank/DDBJ databases">
        <authorList>
            <person name="Zhirakovskaya E."/>
        </authorList>
    </citation>
    <scope>NUCLEOTIDE SEQUENCE</scope>
</reference>
<dbReference type="Pfam" id="PF00768">
    <property type="entry name" value="Peptidase_S11"/>
    <property type="match status" value="1"/>
</dbReference>
<evidence type="ECO:0000256" key="4">
    <source>
        <dbReference type="ARBA" id="ARBA00012448"/>
    </source>
</evidence>
<keyword evidence="6" id="KW-0645">Protease</keyword>
<dbReference type="AlphaFoldDB" id="A0A3B0UJQ3"/>
<dbReference type="PRINTS" id="PR00725">
    <property type="entry name" value="DADACBPTASE1"/>
</dbReference>
<dbReference type="UniPathway" id="UPA00219"/>
<name>A0A3B0UJQ3_9ZZZZ</name>